<evidence type="ECO:0000313" key="2">
    <source>
        <dbReference type="Proteomes" id="UP000799757"/>
    </source>
</evidence>
<keyword evidence="2" id="KW-1185">Reference proteome</keyword>
<accession>A0A6A6XK63</accession>
<protein>
    <submittedName>
        <fullName evidence="1">Uncharacterized protein</fullName>
    </submittedName>
</protein>
<reference evidence="1" key="1">
    <citation type="journal article" date="2020" name="Stud. Mycol.">
        <title>101 Dothideomycetes genomes: a test case for predicting lifestyles and emergence of pathogens.</title>
        <authorList>
            <person name="Haridas S."/>
            <person name="Albert R."/>
            <person name="Binder M."/>
            <person name="Bloem J."/>
            <person name="Labutti K."/>
            <person name="Salamov A."/>
            <person name="Andreopoulos B."/>
            <person name="Baker S."/>
            <person name="Barry K."/>
            <person name="Bills G."/>
            <person name="Bluhm B."/>
            <person name="Cannon C."/>
            <person name="Castanera R."/>
            <person name="Culley D."/>
            <person name="Daum C."/>
            <person name="Ezra D."/>
            <person name="Gonzalez J."/>
            <person name="Henrissat B."/>
            <person name="Kuo A."/>
            <person name="Liang C."/>
            <person name="Lipzen A."/>
            <person name="Lutzoni F."/>
            <person name="Magnuson J."/>
            <person name="Mondo S."/>
            <person name="Nolan M."/>
            <person name="Ohm R."/>
            <person name="Pangilinan J."/>
            <person name="Park H.-J."/>
            <person name="Ramirez L."/>
            <person name="Alfaro M."/>
            <person name="Sun H."/>
            <person name="Tritt A."/>
            <person name="Yoshinaga Y."/>
            <person name="Zwiers L.-H."/>
            <person name="Turgeon B."/>
            <person name="Goodwin S."/>
            <person name="Spatafora J."/>
            <person name="Crous P."/>
            <person name="Grigoriev I."/>
        </authorList>
    </citation>
    <scope>NUCLEOTIDE SEQUENCE</scope>
    <source>
        <strain evidence="1">CBS 109.77</strain>
    </source>
</reference>
<organism evidence="1 2">
    <name type="scientific">Melanomma pulvis-pyrius CBS 109.77</name>
    <dbReference type="NCBI Taxonomy" id="1314802"/>
    <lineage>
        <taxon>Eukaryota</taxon>
        <taxon>Fungi</taxon>
        <taxon>Dikarya</taxon>
        <taxon>Ascomycota</taxon>
        <taxon>Pezizomycotina</taxon>
        <taxon>Dothideomycetes</taxon>
        <taxon>Pleosporomycetidae</taxon>
        <taxon>Pleosporales</taxon>
        <taxon>Melanommataceae</taxon>
        <taxon>Melanomma</taxon>
    </lineage>
</organism>
<dbReference type="Proteomes" id="UP000799757">
    <property type="component" value="Unassembled WGS sequence"/>
</dbReference>
<proteinExistence type="predicted"/>
<evidence type="ECO:0000313" key="1">
    <source>
        <dbReference type="EMBL" id="KAF2796851.1"/>
    </source>
</evidence>
<sequence>MPTPLPRLKQPAPSLHPRLSNLLNPHAHLPLHNAPHEPQLVVQIPHQVPLPLLLPANDGKVPRRRNAQVLFFGDVVHQGRDSRCVGAEGGVC</sequence>
<gene>
    <name evidence="1" type="ORF">K505DRAFT_155980</name>
</gene>
<dbReference type="EMBL" id="MU001821">
    <property type="protein sequence ID" value="KAF2796851.1"/>
    <property type="molecule type" value="Genomic_DNA"/>
</dbReference>
<name>A0A6A6XK63_9PLEO</name>
<dbReference type="AlphaFoldDB" id="A0A6A6XK63"/>